<dbReference type="GO" id="GO:0061630">
    <property type="term" value="F:ubiquitin protein ligase activity"/>
    <property type="evidence" value="ECO:0007669"/>
    <property type="project" value="UniProtKB-EC"/>
</dbReference>
<dbReference type="Proteomes" id="UP000799302">
    <property type="component" value="Unassembled WGS sequence"/>
</dbReference>
<dbReference type="SUPFAM" id="SSF57850">
    <property type="entry name" value="RING/U-box"/>
    <property type="match status" value="1"/>
</dbReference>
<keyword evidence="3" id="KW-0808">Transferase</keyword>
<comment type="catalytic activity">
    <reaction evidence="1">
        <text>S-ubiquitinyl-[E2 ubiquitin-conjugating enzyme]-L-cysteine + [acceptor protein]-L-lysine = [E2 ubiquitin-conjugating enzyme]-L-cysteine + N(6)-ubiquitinyl-[acceptor protein]-L-lysine.</text>
        <dbReference type="EC" id="2.3.2.27"/>
    </reaction>
</comment>
<evidence type="ECO:0000256" key="9">
    <source>
        <dbReference type="SAM" id="MobiDB-lite"/>
    </source>
</evidence>
<dbReference type="OrthoDB" id="8062037at2759"/>
<feature type="compositionally biased region" description="Polar residues" evidence="9">
    <location>
        <begin position="368"/>
        <end position="390"/>
    </location>
</feature>
<dbReference type="Pfam" id="PF13639">
    <property type="entry name" value="zf-RING_2"/>
    <property type="match status" value="1"/>
</dbReference>
<dbReference type="Gene3D" id="3.30.40.10">
    <property type="entry name" value="Zinc/RING finger domain, C3HC4 (zinc finger)"/>
    <property type="match status" value="1"/>
</dbReference>
<gene>
    <name evidence="11" type="ORF">BT63DRAFT_281833</name>
</gene>
<dbReference type="GO" id="GO:0016567">
    <property type="term" value="P:protein ubiquitination"/>
    <property type="evidence" value="ECO:0007669"/>
    <property type="project" value="UniProtKB-ARBA"/>
</dbReference>
<feature type="region of interest" description="Disordered" evidence="9">
    <location>
        <begin position="68"/>
        <end position="103"/>
    </location>
</feature>
<evidence type="ECO:0000256" key="6">
    <source>
        <dbReference type="ARBA" id="ARBA00022786"/>
    </source>
</evidence>
<dbReference type="PANTHER" id="PTHR45931:SF3">
    <property type="entry name" value="RING ZINC FINGER-CONTAINING PROTEIN"/>
    <property type="match status" value="1"/>
</dbReference>
<name>A0A6A6U8P5_9PEZI</name>
<feature type="compositionally biased region" description="Basic and acidic residues" evidence="9">
    <location>
        <begin position="68"/>
        <end position="77"/>
    </location>
</feature>
<evidence type="ECO:0000256" key="3">
    <source>
        <dbReference type="ARBA" id="ARBA00022679"/>
    </source>
</evidence>
<evidence type="ECO:0000256" key="4">
    <source>
        <dbReference type="ARBA" id="ARBA00022723"/>
    </source>
</evidence>
<evidence type="ECO:0000256" key="7">
    <source>
        <dbReference type="ARBA" id="ARBA00022833"/>
    </source>
</evidence>
<dbReference type="InterPro" id="IPR013083">
    <property type="entry name" value="Znf_RING/FYVE/PHD"/>
</dbReference>
<feature type="compositionally biased region" description="Basic and acidic residues" evidence="9">
    <location>
        <begin position="469"/>
        <end position="520"/>
    </location>
</feature>
<dbReference type="AlphaFoldDB" id="A0A6A6U8P5"/>
<evidence type="ECO:0000256" key="8">
    <source>
        <dbReference type="PROSITE-ProRule" id="PRU00175"/>
    </source>
</evidence>
<feature type="compositionally biased region" description="Low complexity" evidence="9">
    <location>
        <begin position="432"/>
        <end position="442"/>
    </location>
</feature>
<protein>
    <recommendedName>
        <fullName evidence="2">RING-type E3 ubiquitin transferase</fullName>
        <ecNumber evidence="2">2.3.2.27</ecNumber>
    </recommendedName>
</protein>
<dbReference type="PANTHER" id="PTHR45931">
    <property type="entry name" value="SI:CH211-59O9.10"/>
    <property type="match status" value="1"/>
</dbReference>
<evidence type="ECO:0000259" key="10">
    <source>
        <dbReference type="PROSITE" id="PS50089"/>
    </source>
</evidence>
<keyword evidence="12" id="KW-1185">Reference proteome</keyword>
<evidence type="ECO:0000256" key="2">
    <source>
        <dbReference type="ARBA" id="ARBA00012483"/>
    </source>
</evidence>
<evidence type="ECO:0000256" key="1">
    <source>
        <dbReference type="ARBA" id="ARBA00000900"/>
    </source>
</evidence>
<feature type="region of interest" description="Disordered" evidence="9">
    <location>
        <begin position="328"/>
        <end position="548"/>
    </location>
</feature>
<dbReference type="PROSITE" id="PS50089">
    <property type="entry name" value="ZF_RING_2"/>
    <property type="match status" value="1"/>
</dbReference>
<evidence type="ECO:0000313" key="11">
    <source>
        <dbReference type="EMBL" id="KAF2668629.1"/>
    </source>
</evidence>
<feature type="domain" description="RING-type" evidence="10">
    <location>
        <begin position="274"/>
        <end position="315"/>
    </location>
</feature>
<dbReference type="SMART" id="SM00184">
    <property type="entry name" value="RING"/>
    <property type="match status" value="1"/>
</dbReference>
<feature type="compositionally biased region" description="Low complexity" evidence="9">
    <location>
        <begin position="330"/>
        <end position="349"/>
    </location>
</feature>
<keyword evidence="5 8" id="KW-0863">Zinc-finger</keyword>
<sequence>MSSQQTTTARPQVYCFGCQHVWYQDEHGIRCPACESDFVQIIETGNDPREDPPIIDDDMDFETWQNQMHDDHTHEPPSDAGHGLHFAPLGSNPLAARGPGQPDQAATLGSLFGLLQSFQSLTAPAASTTRSYDFNLGTSGRLSFRTTTSYRDGSANDPQSPDLPVQDINSFLHDMFAPGGPGIPPQFAQANGQRAGTTRNAQMAFMDALLHGPLGLHRAGYATSNEDLERIVAELFEQQAGQSGAPAASEDAIASLPTKPVDQNMLGDSEKAECTICMGEVALGEVVTELYCHHWFHTDCIKPWLEQHNTCPHCRMSIEDSKAAFDKKNANTGQNNSSTNAASGSGTNAPSSQASSMPRPPGAWPTMFHSQQPSGTATTRPQQPLLNSPLHQALRDNRSQSNTPNDRGQRRVGGQRRDSSSPLDGPRSTRWSQSYDEISSSDSRSRRRSTRDLQRSANQEGQNPPIHNLQDRLEQIRRAGGREADTQDNVNRRTRDQSYSTRDYERRRSASELNEPHNDGEQENPGLLQRARDWFSGHGQGQGHGHGH</sequence>
<dbReference type="InterPro" id="IPR001841">
    <property type="entry name" value="Znf_RING"/>
</dbReference>
<reference evidence="11" key="1">
    <citation type="journal article" date="2020" name="Stud. Mycol.">
        <title>101 Dothideomycetes genomes: a test case for predicting lifestyles and emergence of pathogens.</title>
        <authorList>
            <person name="Haridas S."/>
            <person name="Albert R."/>
            <person name="Binder M."/>
            <person name="Bloem J."/>
            <person name="Labutti K."/>
            <person name="Salamov A."/>
            <person name="Andreopoulos B."/>
            <person name="Baker S."/>
            <person name="Barry K."/>
            <person name="Bills G."/>
            <person name="Bluhm B."/>
            <person name="Cannon C."/>
            <person name="Castanera R."/>
            <person name="Culley D."/>
            <person name="Daum C."/>
            <person name="Ezra D."/>
            <person name="Gonzalez J."/>
            <person name="Henrissat B."/>
            <person name="Kuo A."/>
            <person name="Liang C."/>
            <person name="Lipzen A."/>
            <person name="Lutzoni F."/>
            <person name="Magnuson J."/>
            <person name="Mondo S."/>
            <person name="Nolan M."/>
            <person name="Ohm R."/>
            <person name="Pangilinan J."/>
            <person name="Park H.-J."/>
            <person name="Ramirez L."/>
            <person name="Alfaro M."/>
            <person name="Sun H."/>
            <person name="Tritt A."/>
            <person name="Yoshinaga Y."/>
            <person name="Zwiers L.-H."/>
            <person name="Turgeon B."/>
            <person name="Goodwin S."/>
            <person name="Spatafora J."/>
            <person name="Crous P."/>
            <person name="Grigoriev I."/>
        </authorList>
    </citation>
    <scope>NUCLEOTIDE SEQUENCE</scope>
    <source>
        <strain evidence="11">CBS 115976</strain>
    </source>
</reference>
<feature type="compositionally biased region" description="Gly residues" evidence="9">
    <location>
        <begin position="538"/>
        <end position="548"/>
    </location>
</feature>
<evidence type="ECO:0000313" key="12">
    <source>
        <dbReference type="Proteomes" id="UP000799302"/>
    </source>
</evidence>
<dbReference type="GO" id="GO:0008270">
    <property type="term" value="F:zinc ion binding"/>
    <property type="evidence" value="ECO:0007669"/>
    <property type="project" value="UniProtKB-KW"/>
</dbReference>
<dbReference type="InterPro" id="IPR051834">
    <property type="entry name" value="RING_finger_E3_ligase"/>
</dbReference>
<evidence type="ECO:0000256" key="5">
    <source>
        <dbReference type="ARBA" id="ARBA00022771"/>
    </source>
</evidence>
<dbReference type="GO" id="GO:0006511">
    <property type="term" value="P:ubiquitin-dependent protein catabolic process"/>
    <property type="evidence" value="ECO:0007669"/>
    <property type="project" value="TreeGrafter"/>
</dbReference>
<dbReference type="EMBL" id="MU004236">
    <property type="protein sequence ID" value="KAF2668629.1"/>
    <property type="molecule type" value="Genomic_DNA"/>
</dbReference>
<keyword evidence="7" id="KW-0862">Zinc</keyword>
<organism evidence="11 12">
    <name type="scientific">Microthyrium microscopicum</name>
    <dbReference type="NCBI Taxonomy" id="703497"/>
    <lineage>
        <taxon>Eukaryota</taxon>
        <taxon>Fungi</taxon>
        <taxon>Dikarya</taxon>
        <taxon>Ascomycota</taxon>
        <taxon>Pezizomycotina</taxon>
        <taxon>Dothideomycetes</taxon>
        <taxon>Dothideomycetes incertae sedis</taxon>
        <taxon>Microthyriales</taxon>
        <taxon>Microthyriaceae</taxon>
        <taxon>Microthyrium</taxon>
    </lineage>
</organism>
<keyword evidence="6" id="KW-0833">Ubl conjugation pathway</keyword>
<dbReference type="EC" id="2.3.2.27" evidence="2"/>
<dbReference type="GO" id="GO:0005634">
    <property type="term" value="C:nucleus"/>
    <property type="evidence" value="ECO:0007669"/>
    <property type="project" value="TreeGrafter"/>
</dbReference>
<accession>A0A6A6U8P5</accession>
<dbReference type="FunFam" id="3.30.40.10:FF:000127">
    <property type="entry name" value="E3 ubiquitin-protein ligase RNF181"/>
    <property type="match status" value="1"/>
</dbReference>
<proteinExistence type="predicted"/>
<keyword evidence="4" id="KW-0479">Metal-binding</keyword>